<proteinExistence type="predicted"/>
<feature type="transmembrane region" description="Helical" evidence="1">
    <location>
        <begin position="155"/>
        <end position="172"/>
    </location>
</feature>
<keyword evidence="1" id="KW-1133">Transmembrane helix</keyword>
<feature type="transmembrane region" description="Helical" evidence="1">
    <location>
        <begin position="192"/>
        <end position="208"/>
    </location>
</feature>
<evidence type="ECO:0008006" key="4">
    <source>
        <dbReference type="Google" id="ProtNLM"/>
    </source>
</evidence>
<dbReference type="OrthoDB" id="4021778at2759"/>
<dbReference type="EMBL" id="NPIC01000002">
    <property type="protein sequence ID" value="RDL39260.1"/>
    <property type="molecule type" value="Genomic_DNA"/>
</dbReference>
<dbReference type="RefSeq" id="XP_031871916.1">
    <property type="nucleotide sequence ID" value="XM_032012223.1"/>
</dbReference>
<dbReference type="PANTHER" id="PTHR12459">
    <property type="entry name" value="TRANSMEMBRANE PROTEIN 135-RELATED"/>
    <property type="match status" value="1"/>
</dbReference>
<keyword evidence="1" id="KW-0472">Membrane</keyword>
<reference evidence="2 3" key="1">
    <citation type="journal article" date="2018" name="IMA Fungus">
        <title>IMA Genome-F 9: Draft genome sequence of Annulohypoxylon stygium, Aspergillus mulundensis, Berkeleyomyces basicola (syn. Thielaviopsis basicola), Ceratocystis smalleyi, two Cercospora beticola strains, Coleophoma cylindrospora, Fusarium fracticaudum, Phialophora cf. hyalina, and Morchella septimelata.</title>
        <authorList>
            <person name="Wingfield B.D."/>
            <person name="Bills G.F."/>
            <person name="Dong Y."/>
            <person name="Huang W."/>
            <person name="Nel W.J."/>
            <person name="Swalarsk-Parry B.S."/>
            <person name="Vaghefi N."/>
            <person name="Wilken P.M."/>
            <person name="An Z."/>
            <person name="de Beer Z.W."/>
            <person name="De Vos L."/>
            <person name="Chen L."/>
            <person name="Duong T.A."/>
            <person name="Gao Y."/>
            <person name="Hammerbacher A."/>
            <person name="Kikkert J.R."/>
            <person name="Li Y."/>
            <person name="Li H."/>
            <person name="Li K."/>
            <person name="Li Q."/>
            <person name="Liu X."/>
            <person name="Ma X."/>
            <person name="Naidoo K."/>
            <person name="Pethybridge S.J."/>
            <person name="Sun J."/>
            <person name="Steenkamp E.T."/>
            <person name="van der Nest M.A."/>
            <person name="van Wyk S."/>
            <person name="Wingfield M.J."/>
            <person name="Xiong C."/>
            <person name="Yue Q."/>
            <person name="Zhang X."/>
        </authorList>
    </citation>
    <scope>NUCLEOTIDE SEQUENCE [LARGE SCALE GENOMIC DNA]</scope>
    <source>
        <strain evidence="2 3">BP 5553</strain>
    </source>
</reference>
<dbReference type="AlphaFoldDB" id="A0A370TUT1"/>
<dbReference type="GeneID" id="43596449"/>
<protein>
    <recommendedName>
        <fullName evidence="4">Integral membrane protein</fullName>
    </recommendedName>
</protein>
<dbReference type="Proteomes" id="UP000254866">
    <property type="component" value="Unassembled WGS sequence"/>
</dbReference>
<evidence type="ECO:0000256" key="1">
    <source>
        <dbReference type="SAM" id="Phobius"/>
    </source>
</evidence>
<name>A0A370TUT1_9HELO</name>
<keyword evidence="1" id="KW-0812">Transmembrane</keyword>
<evidence type="ECO:0000313" key="2">
    <source>
        <dbReference type="EMBL" id="RDL39260.1"/>
    </source>
</evidence>
<comment type="caution">
    <text evidence="2">The sequence shown here is derived from an EMBL/GenBank/DDBJ whole genome shotgun (WGS) entry which is preliminary data.</text>
</comment>
<keyword evidence="3" id="KW-1185">Reference proteome</keyword>
<gene>
    <name evidence="2" type="ORF">BP5553_03600</name>
</gene>
<sequence>MDLTLFAVTRAVDALVGELWSRRETRRKAAGKWTQIENLASTLTDPSIFATSCALIMWAWIYTPDRLPRSYNKWIKSAAAVDHRLLIALRRCRWGEIKYGVETGQAPLLQGMCKDYNLPLSYGDPVQSIPFPCELVHMATGKSCEYHALSRWSRSFIWAISTYLPINLLLLVRRPSKDGAKRALKSSARSSAFLASFIALFYYGICIARTRVGPSLIGTHTSARQQIDSGICVGTGCMFCGWSVLIENAGRRKELGIFVAPRALATLFPRRYLWENQWRENAAFAVSTAAVFTYIAENPERVRGVFGKVLKKVLV</sequence>
<dbReference type="InterPro" id="IPR026749">
    <property type="entry name" value="Tmem135"/>
</dbReference>
<accession>A0A370TUT1</accession>
<dbReference type="PANTHER" id="PTHR12459:SF15">
    <property type="entry name" value="TRANSMEMBRANE PROTEIN 135"/>
    <property type="match status" value="1"/>
</dbReference>
<evidence type="ECO:0000313" key="3">
    <source>
        <dbReference type="Proteomes" id="UP000254866"/>
    </source>
</evidence>
<organism evidence="2 3">
    <name type="scientific">Venustampulla echinocandica</name>
    <dbReference type="NCBI Taxonomy" id="2656787"/>
    <lineage>
        <taxon>Eukaryota</taxon>
        <taxon>Fungi</taxon>
        <taxon>Dikarya</taxon>
        <taxon>Ascomycota</taxon>
        <taxon>Pezizomycotina</taxon>
        <taxon>Leotiomycetes</taxon>
        <taxon>Helotiales</taxon>
        <taxon>Pleuroascaceae</taxon>
        <taxon>Venustampulla</taxon>
    </lineage>
</organism>